<comment type="caution">
    <text evidence="1">The sequence shown here is derived from an EMBL/GenBank/DDBJ whole genome shotgun (WGS) entry which is preliminary data.</text>
</comment>
<dbReference type="AlphaFoldDB" id="A0A397VMZ0"/>
<name>A0A397VMZ0_9GLOM</name>
<reference evidence="1 2" key="1">
    <citation type="submission" date="2018-06" db="EMBL/GenBank/DDBJ databases">
        <title>Comparative genomics reveals the genomic features of Rhizophagus irregularis, R. cerebriforme, R. diaphanum and Gigaspora rosea, and their symbiotic lifestyle signature.</title>
        <authorList>
            <person name="Morin E."/>
            <person name="San Clemente H."/>
            <person name="Chen E.C.H."/>
            <person name="De La Providencia I."/>
            <person name="Hainaut M."/>
            <person name="Kuo A."/>
            <person name="Kohler A."/>
            <person name="Murat C."/>
            <person name="Tang N."/>
            <person name="Roy S."/>
            <person name="Loubradou J."/>
            <person name="Henrissat B."/>
            <person name="Grigoriev I.V."/>
            <person name="Corradi N."/>
            <person name="Roux C."/>
            <person name="Martin F.M."/>
        </authorList>
    </citation>
    <scope>NUCLEOTIDE SEQUENCE [LARGE SCALE GENOMIC DNA]</scope>
    <source>
        <strain evidence="1 2">DAOM 194757</strain>
    </source>
</reference>
<accession>A0A397VMZ0</accession>
<organism evidence="1 2">
    <name type="scientific">Gigaspora rosea</name>
    <dbReference type="NCBI Taxonomy" id="44941"/>
    <lineage>
        <taxon>Eukaryota</taxon>
        <taxon>Fungi</taxon>
        <taxon>Fungi incertae sedis</taxon>
        <taxon>Mucoromycota</taxon>
        <taxon>Glomeromycotina</taxon>
        <taxon>Glomeromycetes</taxon>
        <taxon>Diversisporales</taxon>
        <taxon>Gigasporaceae</taxon>
        <taxon>Gigaspora</taxon>
    </lineage>
</organism>
<protein>
    <submittedName>
        <fullName evidence="1">Uncharacterized protein</fullName>
    </submittedName>
</protein>
<dbReference type="Proteomes" id="UP000266673">
    <property type="component" value="Unassembled WGS sequence"/>
</dbReference>
<gene>
    <name evidence="1" type="ORF">C2G38_2244038</name>
</gene>
<keyword evidence="2" id="KW-1185">Reference proteome</keyword>
<dbReference type="EMBL" id="QKWP01000370">
    <property type="protein sequence ID" value="RIB21263.1"/>
    <property type="molecule type" value="Genomic_DNA"/>
</dbReference>
<proteinExistence type="predicted"/>
<dbReference type="OrthoDB" id="6152204at2759"/>
<evidence type="ECO:0000313" key="1">
    <source>
        <dbReference type="EMBL" id="RIB21263.1"/>
    </source>
</evidence>
<evidence type="ECO:0000313" key="2">
    <source>
        <dbReference type="Proteomes" id="UP000266673"/>
    </source>
</evidence>
<sequence length="330" mass="38244">MVEIQESEIVPLYITTQINQQLKCLSLTPKFTQKSRNNTPQYPIPDSYIVETEVSERSLKCETKYISNSKKINQKLLTKRFGPCLFGFDIEPLYHARLQISSQPVTTIKNNKHKKPLEDITSRSQQYKQLNSLKRIYKKLDAIVRVYDEELLDCEGYRSLAAIVPTFFFSIDSSEYTSDILVNNSEIGNGTFRDSRNVERKQNHVIVTFCLLNEGDNVLKPDHQFSLCLYIGKEDYEVLAKVGKFTYLIMGQNALNSEYFCLFCECNAKSCYNMDLSWPPTGNTKEKKLALFPVIDLLNYIPDELHLLLRISDVLIECLFKDLFKKIDFE</sequence>